<evidence type="ECO:0000256" key="1">
    <source>
        <dbReference type="SAM" id="Phobius"/>
    </source>
</evidence>
<feature type="transmembrane region" description="Helical" evidence="1">
    <location>
        <begin position="157"/>
        <end position="176"/>
    </location>
</feature>
<feature type="transmembrane region" description="Helical" evidence="1">
    <location>
        <begin position="229"/>
        <end position="246"/>
    </location>
</feature>
<evidence type="ECO:0000313" key="3">
    <source>
        <dbReference type="EMBL" id="KND60686.1"/>
    </source>
</evidence>
<feature type="transmembrane region" description="Helical" evidence="1">
    <location>
        <begin position="68"/>
        <end position="87"/>
    </location>
</feature>
<reference evidence="4" key="1">
    <citation type="submission" date="2015-06" db="EMBL/GenBank/DDBJ databases">
        <title>Comparative genomics of Burkholderia leaf nodule symbionts.</title>
        <authorList>
            <person name="Carlier A."/>
            <person name="Eberl L."/>
            <person name="Pinto-Carbo M."/>
        </authorList>
    </citation>
    <scope>NUCLEOTIDE SEQUENCE [LARGE SCALE GENOMIC DNA]</scope>
    <source>
        <strain evidence="4">UZHbot4</strain>
    </source>
</reference>
<feature type="transmembrane region" description="Helical" evidence="1">
    <location>
        <begin position="188"/>
        <end position="209"/>
    </location>
</feature>
<evidence type="ECO:0000259" key="2">
    <source>
        <dbReference type="Pfam" id="PF01757"/>
    </source>
</evidence>
<sequence length="330" mass="36800">MEIKNNFNLIRVVLSIFVVLSHSYPVAGLPEPTYFYMSAGMLAVHGFFAISGYLITRSFERSPRVLSFAWNRLLRIAPGLVVAYLFSKFAYKAFDGYAGNPLVLLNASLWTLPWEMLCYVAVGLVGVVGALNRNTFPALYCSLWFIFIMHLGDDGRLFYFVTAMLMMFLTGAFIALAEHRLSVPKAALAAVFVMLVVFTQTGIDALSALVKVADFAYGPKFPIGGIRQALYVAALSFIFIYLSVYAVRVPFFKDDISYGVYVYAWPVQEIVVKLMADHGLAPGGLSVFLLSMPPIVLLSWISWRLIEKPALGMKKLLAIRKTQVTHQIRS</sequence>
<gene>
    <name evidence="3" type="ORF">BVER_05466</name>
</gene>
<feature type="transmembrane region" description="Helical" evidence="1">
    <location>
        <begin position="33"/>
        <end position="56"/>
    </location>
</feature>
<comment type="caution">
    <text evidence="3">The sequence shown here is derived from an EMBL/GenBank/DDBJ whole genome shotgun (WGS) entry which is preliminary data.</text>
</comment>
<dbReference type="GO" id="GO:0000271">
    <property type="term" value="P:polysaccharide biosynthetic process"/>
    <property type="evidence" value="ECO:0007669"/>
    <property type="project" value="TreeGrafter"/>
</dbReference>
<dbReference type="Proteomes" id="UP000036959">
    <property type="component" value="Unassembled WGS sequence"/>
</dbReference>
<evidence type="ECO:0000313" key="4">
    <source>
        <dbReference type="Proteomes" id="UP000036959"/>
    </source>
</evidence>
<dbReference type="RefSeq" id="WP_083452149.1">
    <property type="nucleotide sequence ID" value="NZ_LFJJ01000049.1"/>
</dbReference>
<dbReference type="InterPro" id="IPR050879">
    <property type="entry name" value="Acyltransferase_3"/>
</dbReference>
<name>A0A0L0MEF8_9BURK</name>
<keyword evidence="1" id="KW-1133">Transmembrane helix</keyword>
<feature type="transmembrane region" description="Helical" evidence="1">
    <location>
        <begin position="107"/>
        <end position="128"/>
    </location>
</feature>
<dbReference type="EMBL" id="LFJJ01000049">
    <property type="protein sequence ID" value="KND60686.1"/>
    <property type="molecule type" value="Genomic_DNA"/>
</dbReference>
<dbReference type="PANTHER" id="PTHR23028:SF53">
    <property type="entry name" value="ACYL_TRANSF_3 DOMAIN-CONTAINING PROTEIN"/>
    <property type="match status" value="1"/>
</dbReference>
<dbReference type="GO" id="GO:0016020">
    <property type="term" value="C:membrane"/>
    <property type="evidence" value="ECO:0007669"/>
    <property type="project" value="TreeGrafter"/>
</dbReference>
<feature type="domain" description="Acyltransferase 3" evidence="2">
    <location>
        <begin position="6"/>
        <end position="303"/>
    </location>
</feature>
<accession>A0A0L0MEF8</accession>
<dbReference type="Pfam" id="PF01757">
    <property type="entry name" value="Acyl_transf_3"/>
    <property type="match status" value="1"/>
</dbReference>
<protein>
    <submittedName>
        <fullName evidence="3">Acetyltransferase</fullName>
    </submittedName>
</protein>
<keyword evidence="3" id="KW-0808">Transferase</keyword>
<keyword evidence="1" id="KW-0472">Membrane</keyword>
<keyword evidence="4" id="KW-1185">Reference proteome</keyword>
<feature type="transmembrane region" description="Helical" evidence="1">
    <location>
        <begin position="288"/>
        <end position="306"/>
    </location>
</feature>
<dbReference type="InterPro" id="IPR002656">
    <property type="entry name" value="Acyl_transf_3_dom"/>
</dbReference>
<dbReference type="GO" id="GO:0016747">
    <property type="term" value="F:acyltransferase activity, transferring groups other than amino-acyl groups"/>
    <property type="evidence" value="ECO:0007669"/>
    <property type="project" value="InterPro"/>
</dbReference>
<dbReference type="PATRIC" id="fig|242163.4.peg.5506"/>
<dbReference type="PANTHER" id="PTHR23028">
    <property type="entry name" value="ACETYLTRANSFERASE"/>
    <property type="match status" value="1"/>
</dbReference>
<proteinExistence type="predicted"/>
<dbReference type="AlphaFoldDB" id="A0A0L0MEF8"/>
<dbReference type="OrthoDB" id="9767863at2"/>
<feature type="transmembrane region" description="Helical" evidence="1">
    <location>
        <begin position="7"/>
        <end position="27"/>
    </location>
</feature>
<organism evidence="3 4">
    <name type="scientific">Candidatus Burkholderia verschuerenii</name>
    <dbReference type="NCBI Taxonomy" id="242163"/>
    <lineage>
        <taxon>Bacteria</taxon>
        <taxon>Pseudomonadati</taxon>
        <taxon>Pseudomonadota</taxon>
        <taxon>Betaproteobacteria</taxon>
        <taxon>Burkholderiales</taxon>
        <taxon>Burkholderiaceae</taxon>
        <taxon>Burkholderia</taxon>
    </lineage>
</organism>
<keyword evidence="1" id="KW-0812">Transmembrane</keyword>